<evidence type="ECO:0000313" key="1">
    <source>
        <dbReference type="EMBL" id="MCI38832.1"/>
    </source>
</evidence>
<name>A0A392RRK1_9FABA</name>
<dbReference type="AlphaFoldDB" id="A0A392RRK1"/>
<keyword evidence="2" id="KW-1185">Reference proteome</keyword>
<accession>A0A392RRK1</accession>
<reference evidence="1 2" key="1">
    <citation type="journal article" date="2018" name="Front. Plant Sci.">
        <title>Red Clover (Trifolium pratense) and Zigzag Clover (T. medium) - A Picture of Genomic Similarities and Differences.</title>
        <authorList>
            <person name="Dluhosova J."/>
            <person name="Istvanek J."/>
            <person name="Nedelnik J."/>
            <person name="Repkova J."/>
        </authorList>
    </citation>
    <scope>NUCLEOTIDE SEQUENCE [LARGE SCALE GENOMIC DNA]</scope>
    <source>
        <strain evidence="2">cv. 10/8</strain>
        <tissue evidence="1">Leaf</tissue>
    </source>
</reference>
<proteinExistence type="predicted"/>
<sequence length="33" mass="3474">VVDISLSLSHSVLCSLSQHGGGEDERYGDGEAR</sequence>
<evidence type="ECO:0000313" key="2">
    <source>
        <dbReference type="Proteomes" id="UP000265520"/>
    </source>
</evidence>
<comment type="caution">
    <text evidence="1">The sequence shown here is derived from an EMBL/GenBank/DDBJ whole genome shotgun (WGS) entry which is preliminary data.</text>
</comment>
<organism evidence="1 2">
    <name type="scientific">Trifolium medium</name>
    <dbReference type="NCBI Taxonomy" id="97028"/>
    <lineage>
        <taxon>Eukaryota</taxon>
        <taxon>Viridiplantae</taxon>
        <taxon>Streptophyta</taxon>
        <taxon>Embryophyta</taxon>
        <taxon>Tracheophyta</taxon>
        <taxon>Spermatophyta</taxon>
        <taxon>Magnoliopsida</taxon>
        <taxon>eudicotyledons</taxon>
        <taxon>Gunneridae</taxon>
        <taxon>Pentapetalae</taxon>
        <taxon>rosids</taxon>
        <taxon>fabids</taxon>
        <taxon>Fabales</taxon>
        <taxon>Fabaceae</taxon>
        <taxon>Papilionoideae</taxon>
        <taxon>50 kb inversion clade</taxon>
        <taxon>NPAAA clade</taxon>
        <taxon>Hologalegina</taxon>
        <taxon>IRL clade</taxon>
        <taxon>Trifolieae</taxon>
        <taxon>Trifolium</taxon>
    </lineage>
</organism>
<dbReference type="Proteomes" id="UP000265520">
    <property type="component" value="Unassembled WGS sequence"/>
</dbReference>
<feature type="non-terminal residue" evidence="1">
    <location>
        <position position="1"/>
    </location>
</feature>
<dbReference type="EMBL" id="LXQA010260474">
    <property type="protein sequence ID" value="MCI38832.1"/>
    <property type="molecule type" value="Genomic_DNA"/>
</dbReference>
<protein>
    <submittedName>
        <fullName evidence="1">Uncharacterized protein</fullName>
    </submittedName>
</protein>